<dbReference type="Pfam" id="PF00394">
    <property type="entry name" value="Cu-oxidase"/>
    <property type="match status" value="1"/>
</dbReference>
<dbReference type="InterPro" id="IPR002355">
    <property type="entry name" value="Cu_oxidase_Cu_BS"/>
</dbReference>
<comment type="caution">
    <text evidence="8">The sequence shown here is derived from an EMBL/GenBank/DDBJ whole genome shotgun (WGS) entry which is preliminary data.</text>
</comment>
<dbReference type="InterPro" id="IPR011706">
    <property type="entry name" value="Cu-oxidase_C"/>
</dbReference>
<feature type="domain" description="Plastocyanin-like" evidence="7">
    <location>
        <begin position="103"/>
        <end position="210"/>
    </location>
</feature>
<dbReference type="CDD" id="cd04232">
    <property type="entry name" value="CuRO_1_CueO_FtsP"/>
    <property type="match status" value="1"/>
</dbReference>
<protein>
    <submittedName>
        <fullName evidence="8">Multicopper oxidase domain-containing protein</fullName>
    </submittedName>
</protein>
<evidence type="ECO:0000313" key="9">
    <source>
        <dbReference type="Proteomes" id="UP001206821"/>
    </source>
</evidence>
<evidence type="ECO:0000259" key="5">
    <source>
        <dbReference type="Pfam" id="PF00394"/>
    </source>
</evidence>
<dbReference type="CDD" id="cd13867">
    <property type="entry name" value="CuRO_2_CueO_FtsP"/>
    <property type="match status" value="1"/>
</dbReference>
<evidence type="ECO:0000256" key="4">
    <source>
        <dbReference type="SAM" id="Phobius"/>
    </source>
</evidence>
<proteinExistence type="inferred from homology"/>
<dbReference type="PROSITE" id="PS00080">
    <property type="entry name" value="MULTICOPPER_OXIDASE2"/>
    <property type="match status" value="1"/>
</dbReference>
<evidence type="ECO:0000259" key="6">
    <source>
        <dbReference type="Pfam" id="PF07731"/>
    </source>
</evidence>
<organism evidence="8 9">
    <name type="scientific">Exiguobacterium alkaliphilum</name>
    <dbReference type="NCBI Taxonomy" id="1428684"/>
    <lineage>
        <taxon>Bacteria</taxon>
        <taxon>Bacillati</taxon>
        <taxon>Bacillota</taxon>
        <taxon>Bacilli</taxon>
        <taxon>Bacillales</taxon>
        <taxon>Bacillales Family XII. Incertae Sedis</taxon>
        <taxon>Exiguobacterium</taxon>
    </lineage>
</organism>
<feature type="transmembrane region" description="Helical" evidence="4">
    <location>
        <begin position="7"/>
        <end position="28"/>
    </location>
</feature>
<dbReference type="InterPro" id="IPR001117">
    <property type="entry name" value="Cu-oxidase_2nd"/>
</dbReference>
<dbReference type="PROSITE" id="PS00079">
    <property type="entry name" value="MULTICOPPER_OXIDASE1"/>
    <property type="match status" value="1"/>
</dbReference>
<evidence type="ECO:0000259" key="7">
    <source>
        <dbReference type="Pfam" id="PF07732"/>
    </source>
</evidence>
<dbReference type="PANTHER" id="PTHR48267">
    <property type="entry name" value="CUPREDOXIN SUPERFAMILY PROTEIN"/>
    <property type="match status" value="1"/>
</dbReference>
<dbReference type="PANTHER" id="PTHR48267:SF1">
    <property type="entry name" value="BILIRUBIN OXIDASE"/>
    <property type="match status" value="1"/>
</dbReference>
<dbReference type="Proteomes" id="UP001206821">
    <property type="component" value="Unassembled WGS sequence"/>
</dbReference>
<evidence type="ECO:0000313" key="8">
    <source>
        <dbReference type="EMBL" id="MCT4796429.1"/>
    </source>
</evidence>
<reference evidence="8 9" key="1">
    <citation type="submission" date="2022-07" db="EMBL/GenBank/DDBJ databases">
        <title>Genomic and pangenome structural analysis of the polyextremophile Exiguobacterium.</title>
        <authorList>
            <person name="Shen L."/>
        </authorList>
    </citation>
    <scope>NUCLEOTIDE SEQUENCE [LARGE SCALE GENOMIC DNA]</scope>
    <source>
        <strain evidence="8 9">12_1</strain>
    </source>
</reference>
<dbReference type="Pfam" id="PF07731">
    <property type="entry name" value="Cu-oxidase_2"/>
    <property type="match status" value="1"/>
</dbReference>
<dbReference type="InterPro" id="IPR033138">
    <property type="entry name" value="Cu_oxidase_CS"/>
</dbReference>
<dbReference type="EMBL" id="JANIEK010000067">
    <property type="protein sequence ID" value="MCT4796429.1"/>
    <property type="molecule type" value="Genomic_DNA"/>
</dbReference>
<keyword evidence="3" id="KW-0560">Oxidoreductase</keyword>
<dbReference type="SUPFAM" id="SSF49503">
    <property type="entry name" value="Cupredoxins"/>
    <property type="match status" value="3"/>
</dbReference>
<keyword evidence="2" id="KW-0479">Metal-binding</keyword>
<dbReference type="InterPro" id="IPR045087">
    <property type="entry name" value="Cu-oxidase_fam"/>
</dbReference>
<evidence type="ECO:0000256" key="2">
    <source>
        <dbReference type="ARBA" id="ARBA00022723"/>
    </source>
</evidence>
<evidence type="ECO:0000256" key="1">
    <source>
        <dbReference type="ARBA" id="ARBA00010609"/>
    </source>
</evidence>
<dbReference type="InterPro" id="IPR008972">
    <property type="entry name" value="Cupredoxin"/>
</dbReference>
<keyword evidence="4" id="KW-0812">Transmembrane</keyword>
<keyword evidence="9" id="KW-1185">Reference proteome</keyword>
<dbReference type="CDD" id="cd13890">
    <property type="entry name" value="CuRO_3_CueO_FtsP"/>
    <property type="match status" value="1"/>
</dbReference>
<feature type="domain" description="Plastocyanin-like" evidence="5">
    <location>
        <begin position="225"/>
        <end position="329"/>
    </location>
</feature>
<feature type="domain" description="Plastocyanin-like" evidence="6">
    <location>
        <begin position="389"/>
        <end position="499"/>
    </location>
</feature>
<keyword evidence="4" id="KW-0472">Membrane</keyword>
<dbReference type="RefSeq" id="WP_034814563.1">
    <property type="nucleotide sequence ID" value="NZ_JANIEK010000067.1"/>
</dbReference>
<gene>
    <name evidence="8" type="ORF">NQG31_12820</name>
</gene>
<accession>A0ABT2KZT3</accession>
<name>A0ABT2KZT3_9BACL</name>
<dbReference type="InterPro" id="IPR011707">
    <property type="entry name" value="Cu-oxidase-like_N"/>
</dbReference>
<dbReference type="Pfam" id="PF07732">
    <property type="entry name" value="Cu-oxidase_3"/>
    <property type="match status" value="1"/>
</dbReference>
<sequence length="499" mass="55370">MNRLIKWIIAMGIVSIVIGLTFLLFTFAPGRGMMGDGSFMGGWNDGGMMHDNGSMGRGNTVDLVASNEPTQPLPIPKRLQPDRVTDEALYYTVRAERGEHRFFNQGVSSETLGYNGSLLGPMIELPTGKTVYIDTINQLDEPTSFHWHGLVIPGEEDGGPHQLIAPGEQKRARLDIDQQPGTLWFHPHPMGATAEQVYLGLAGLLYVTDDMSSSLPNEYGVDDIPLIVQDRLFTDDGQLDYNRQMNIDGTIGDTLIANGAINTTFDVTTKTLRVRLVNGSNARNLDFSLSNGASFTQIATDGGLIDQPVSLETLKLTPSERAEILIDFSDLSLGDELALEADGISFTTFTVRSKIVQNRDWTDAFREAPVANESSEADRRLTLFGVSHMVTIDGKQFDPDRIDINVQQGTTEVWEIYNRDDMMGGMTHPFHIHGVQFRILERDGKPPPDNEHGWKDTVAVAPGERVKIKMTFRESGTFMYHCHILEHEENGMMGQLNVK</sequence>
<evidence type="ECO:0000256" key="3">
    <source>
        <dbReference type="ARBA" id="ARBA00023002"/>
    </source>
</evidence>
<keyword evidence="4" id="KW-1133">Transmembrane helix</keyword>
<dbReference type="Gene3D" id="2.60.40.420">
    <property type="entry name" value="Cupredoxins - blue copper proteins"/>
    <property type="match status" value="3"/>
</dbReference>
<comment type="similarity">
    <text evidence="1">Belongs to the multicopper oxidase family.</text>
</comment>